<dbReference type="InterPro" id="IPR019024">
    <property type="entry name" value="RNase_H2_suB_wHTH"/>
</dbReference>
<dbReference type="PANTHER" id="PTHR13383">
    <property type="entry name" value="RIBONUCLEASE H2 SUBUNIT B"/>
    <property type="match status" value="1"/>
</dbReference>
<evidence type="ECO:0000259" key="2">
    <source>
        <dbReference type="Pfam" id="PF09468"/>
    </source>
</evidence>
<proteinExistence type="predicted"/>
<dbReference type="AlphaFoldDB" id="A0A168MMD1"/>
<dbReference type="Gene3D" id="2.20.25.530">
    <property type="match status" value="1"/>
</dbReference>
<feature type="domain" description="Ribonuclease H2 subunit B wHTH" evidence="2">
    <location>
        <begin position="66"/>
        <end position="163"/>
    </location>
</feature>
<evidence type="ECO:0000256" key="1">
    <source>
        <dbReference type="SAM" id="MobiDB-lite"/>
    </source>
</evidence>
<dbReference type="Pfam" id="PF09468">
    <property type="entry name" value="RNase_H2-Ydr279"/>
    <property type="match status" value="1"/>
</dbReference>
<dbReference type="OrthoDB" id="29098at2759"/>
<dbReference type="EMBL" id="LT552359">
    <property type="protein sequence ID" value="SAL98816.1"/>
    <property type="molecule type" value="Genomic_DNA"/>
</dbReference>
<name>A0A168MMD1_ABSGL</name>
<dbReference type="GO" id="GO:0032299">
    <property type="term" value="C:ribonuclease H2 complex"/>
    <property type="evidence" value="ECO:0007669"/>
    <property type="project" value="InterPro"/>
</dbReference>
<dbReference type="OMA" id="AQWVLIA"/>
<dbReference type="GO" id="GO:0006401">
    <property type="term" value="P:RNA catabolic process"/>
    <property type="evidence" value="ECO:0007669"/>
    <property type="project" value="TreeGrafter"/>
</dbReference>
<dbReference type="Proteomes" id="UP000078561">
    <property type="component" value="Unassembled WGS sequence"/>
</dbReference>
<dbReference type="InParanoid" id="A0A168MMD1"/>
<dbReference type="InterPro" id="IPR040456">
    <property type="entry name" value="RNase_H2_suB"/>
</dbReference>
<feature type="region of interest" description="Disordered" evidence="1">
    <location>
        <begin position="246"/>
        <end position="268"/>
    </location>
</feature>
<gene>
    <name evidence="3" type="primary">ABSGL_04381.1 scaffold 5409</name>
</gene>
<reference evidence="3" key="1">
    <citation type="submission" date="2016-04" db="EMBL/GenBank/DDBJ databases">
        <authorList>
            <person name="Evans L.H."/>
            <person name="Alamgir A."/>
            <person name="Owens N."/>
            <person name="Weber N.D."/>
            <person name="Virtaneva K."/>
            <person name="Barbian K."/>
            <person name="Babar A."/>
            <person name="Rosenke K."/>
        </authorList>
    </citation>
    <scope>NUCLEOTIDE SEQUENCE [LARGE SCALE GENOMIC DNA]</scope>
    <source>
        <strain evidence="3">CBS 101.48</strain>
    </source>
</reference>
<dbReference type="Gene3D" id="1.10.20.120">
    <property type="match status" value="1"/>
</dbReference>
<dbReference type="PANTHER" id="PTHR13383:SF11">
    <property type="entry name" value="RIBONUCLEASE H2 SUBUNIT B"/>
    <property type="match status" value="1"/>
</dbReference>
<evidence type="ECO:0000313" key="3">
    <source>
        <dbReference type="EMBL" id="SAL98816.1"/>
    </source>
</evidence>
<accession>A0A168MMD1</accession>
<dbReference type="STRING" id="4829.A0A168MMD1"/>
<keyword evidence="4" id="KW-1185">Reference proteome</keyword>
<evidence type="ECO:0000313" key="4">
    <source>
        <dbReference type="Proteomes" id="UP000078561"/>
    </source>
</evidence>
<sequence length="284" mass="31896">MIAFSKRQSQDVTSLLSISLPCPRSGSAQLYELSKVAEGRKACWLIDNSIYKDGALHFITPIDPLFIVLPILAQASRKTQANGTGLFRTMDDIFTLDKEVYTQNLQHIISTTTFSEQISHLCDTQEAAPGMMVYRFNEERALGWLQQKVGQQVTGVDVLVQQFETVPRFKESLDELAEDKKRDHCLRESIYVLAKYLSNDWVAKLFKTYEGLTEEAVDELDENEENAVCNPSVDDYFKLVGNKNQKGASDAEKSAKKAKPATPRSLAKVNTKGIKPLTSFFKAK</sequence>
<dbReference type="GO" id="GO:0005654">
    <property type="term" value="C:nucleoplasm"/>
    <property type="evidence" value="ECO:0007669"/>
    <property type="project" value="TreeGrafter"/>
</dbReference>
<protein>
    <recommendedName>
        <fullName evidence="2">Ribonuclease H2 subunit B wHTH domain-containing protein</fullName>
    </recommendedName>
</protein>
<organism evidence="3">
    <name type="scientific">Absidia glauca</name>
    <name type="common">Pin mould</name>
    <dbReference type="NCBI Taxonomy" id="4829"/>
    <lineage>
        <taxon>Eukaryota</taxon>
        <taxon>Fungi</taxon>
        <taxon>Fungi incertae sedis</taxon>
        <taxon>Mucoromycota</taxon>
        <taxon>Mucoromycotina</taxon>
        <taxon>Mucoromycetes</taxon>
        <taxon>Mucorales</taxon>
        <taxon>Cunninghamellaceae</taxon>
        <taxon>Absidia</taxon>
    </lineage>
</organism>